<comment type="caution">
    <text evidence="2">The sequence shown here is derived from an EMBL/GenBank/DDBJ whole genome shotgun (WGS) entry which is preliminary data.</text>
</comment>
<dbReference type="EMBL" id="ADVR01000040">
    <property type="protein sequence ID" value="EFO80821.1"/>
    <property type="molecule type" value="Genomic_DNA"/>
</dbReference>
<dbReference type="CDD" id="cd00761">
    <property type="entry name" value="Glyco_tranf_GTA_type"/>
    <property type="match status" value="1"/>
</dbReference>
<dbReference type="AlphaFoldDB" id="E1IDE4"/>
<dbReference type="InterPro" id="IPR001173">
    <property type="entry name" value="Glyco_trans_2-like"/>
</dbReference>
<name>E1IDE4_9CHLR</name>
<dbReference type="eggNOG" id="COG1216">
    <property type="taxonomic scope" value="Bacteria"/>
</dbReference>
<evidence type="ECO:0000259" key="1">
    <source>
        <dbReference type="Pfam" id="PF00535"/>
    </source>
</evidence>
<gene>
    <name evidence="2" type="ORF">OSCT_1345</name>
</gene>
<dbReference type="InterPro" id="IPR029044">
    <property type="entry name" value="Nucleotide-diphossugar_trans"/>
</dbReference>
<dbReference type="Gene3D" id="3.90.550.10">
    <property type="entry name" value="Spore Coat Polysaccharide Biosynthesis Protein SpsA, Chain A"/>
    <property type="match status" value="1"/>
</dbReference>
<evidence type="ECO:0000313" key="3">
    <source>
        <dbReference type="Proteomes" id="UP000054010"/>
    </source>
</evidence>
<dbReference type="STRING" id="765420.OSCT_1345"/>
<reference evidence="2 3" key="1">
    <citation type="journal article" date="2011" name="J. Bacteriol.">
        <title>Draft genome sequence of the anoxygenic filamentous phototrophic bacterium Oscillochloris trichoides subsp. DG-6.</title>
        <authorList>
            <person name="Kuznetsov B.B."/>
            <person name="Ivanovsky R.N."/>
            <person name="Keppen O.I."/>
            <person name="Sukhacheva M.V."/>
            <person name="Bumazhkin B.K."/>
            <person name="Patutina E.O."/>
            <person name="Beletsky A.V."/>
            <person name="Mardanov A.V."/>
            <person name="Baslerov R.V."/>
            <person name="Panteleeva A.N."/>
            <person name="Kolganova T.V."/>
            <person name="Ravin N.V."/>
            <person name="Skryabin K.G."/>
        </authorList>
    </citation>
    <scope>NUCLEOTIDE SEQUENCE [LARGE SCALE GENOMIC DNA]</scope>
    <source>
        <strain evidence="2 3">DG-6</strain>
    </source>
</reference>
<dbReference type="GO" id="GO:0016740">
    <property type="term" value="F:transferase activity"/>
    <property type="evidence" value="ECO:0007669"/>
    <property type="project" value="UniProtKB-KW"/>
</dbReference>
<dbReference type="Proteomes" id="UP000054010">
    <property type="component" value="Unassembled WGS sequence"/>
</dbReference>
<sequence>MTVLICTRNRGAAIRATIRSVLENTYVHFSVLIIDQSNELSTASAVAEFCGDSRLRYVHTATQGLSRARNIGLAFCQSDLVLMTDDDCEVPPNWIAEMVSPFLRYPHLGMAFCDVTAGPHDPHTGYVPISISPQAYLIEDLTDWQTCDGVNVGIGAGLAIRRSVAEAIGGFDVRFGPGGYFRNGDDLDISLRILIAGYSIYRLNQVAVIHHGFRTFAENRILMRNSMFSVGAAYARLLGSGHWQALRPYMAMVNAMVLVPIVENLRHRRLPPVLGRILWLMRGTLEGAWLAMQPTYRASG</sequence>
<evidence type="ECO:0000313" key="2">
    <source>
        <dbReference type="EMBL" id="EFO80821.1"/>
    </source>
</evidence>
<keyword evidence="2" id="KW-0808">Transferase</keyword>
<dbReference type="PANTHER" id="PTHR43685">
    <property type="entry name" value="GLYCOSYLTRANSFERASE"/>
    <property type="match status" value="1"/>
</dbReference>
<proteinExistence type="predicted"/>
<keyword evidence="3" id="KW-1185">Reference proteome</keyword>
<dbReference type="HOGENOM" id="CLU_025996_19_2_0"/>
<protein>
    <submittedName>
        <fullName evidence="2">Glycosyl transferase family protein</fullName>
    </submittedName>
</protein>
<dbReference type="PANTHER" id="PTHR43685:SF2">
    <property type="entry name" value="GLYCOSYLTRANSFERASE 2-LIKE DOMAIN-CONTAINING PROTEIN"/>
    <property type="match status" value="1"/>
</dbReference>
<dbReference type="InterPro" id="IPR050834">
    <property type="entry name" value="Glycosyltransf_2"/>
</dbReference>
<accession>E1IDE4</accession>
<dbReference type="Pfam" id="PF00535">
    <property type="entry name" value="Glycos_transf_2"/>
    <property type="match status" value="1"/>
</dbReference>
<organism evidence="2 3">
    <name type="scientific">Oscillochloris trichoides DG-6</name>
    <dbReference type="NCBI Taxonomy" id="765420"/>
    <lineage>
        <taxon>Bacteria</taxon>
        <taxon>Bacillati</taxon>
        <taxon>Chloroflexota</taxon>
        <taxon>Chloroflexia</taxon>
        <taxon>Chloroflexales</taxon>
        <taxon>Chloroflexineae</taxon>
        <taxon>Oscillochloridaceae</taxon>
        <taxon>Oscillochloris</taxon>
    </lineage>
</organism>
<dbReference type="SUPFAM" id="SSF53448">
    <property type="entry name" value="Nucleotide-diphospho-sugar transferases"/>
    <property type="match status" value="1"/>
</dbReference>
<feature type="domain" description="Glycosyltransferase 2-like" evidence="1">
    <location>
        <begin position="2"/>
        <end position="167"/>
    </location>
</feature>